<dbReference type="GO" id="GO:0016757">
    <property type="term" value="F:glycosyltransferase activity"/>
    <property type="evidence" value="ECO:0007669"/>
    <property type="project" value="UniProtKB-KW"/>
</dbReference>
<dbReference type="PANTHER" id="PTHR43630:SF1">
    <property type="entry name" value="POLY-BETA-1,6-N-ACETYL-D-GLUCOSAMINE SYNTHASE"/>
    <property type="match status" value="1"/>
</dbReference>
<dbReference type="SUPFAM" id="SSF53448">
    <property type="entry name" value="Nucleotide-diphospho-sugar transferases"/>
    <property type="match status" value="1"/>
</dbReference>
<evidence type="ECO:0000313" key="7">
    <source>
        <dbReference type="Proteomes" id="UP001239426"/>
    </source>
</evidence>
<organism evidence="6 7">
    <name type="scientific">Aeromonas salmonicida</name>
    <dbReference type="NCBI Taxonomy" id="645"/>
    <lineage>
        <taxon>Bacteria</taxon>
        <taxon>Pseudomonadati</taxon>
        <taxon>Pseudomonadota</taxon>
        <taxon>Gammaproteobacteria</taxon>
        <taxon>Aeromonadales</taxon>
        <taxon>Aeromonadaceae</taxon>
        <taxon>Aeromonas</taxon>
    </lineage>
</organism>
<name>A0AAX3VNU6_AERSA</name>
<protein>
    <submittedName>
        <fullName evidence="6">Glycosyltransferase family 2 protein</fullName>
    </submittedName>
</protein>
<dbReference type="InterPro" id="IPR029044">
    <property type="entry name" value="Nucleotide-diphossugar_trans"/>
</dbReference>
<accession>A0AAX3VNU6</accession>
<comment type="similarity">
    <text evidence="1">Belongs to the glycosyltransferase 2 family.</text>
</comment>
<feature type="transmembrane region" description="Helical" evidence="4">
    <location>
        <begin position="7"/>
        <end position="26"/>
    </location>
</feature>
<dbReference type="CDD" id="cd06423">
    <property type="entry name" value="CESA_like"/>
    <property type="match status" value="1"/>
</dbReference>
<dbReference type="Gene3D" id="3.90.550.10">
    <property type="entry name" value="Spore Coat Polysaccharide Biosynthesis Protein SpsA, Chain A"/>
    <property type="match status" value="1"/>
</dbReference>
<keyword evidence="4" id="KW-0812">Transmembrane</keyword>
<keyword evidence="3" id="KW-0808">Transferase</keyword>
<sequence length="406" mass="43466">MHDWLRTVYYILMEILGSLSVSPSMILLLLPMLLLIEVPLMALTLTGILKWYARQVPRASDLPLSRRCPSVSCIITCYGEGDAIRSTILTLKEQLYRGHLEIIAVIDGANANAHTYQAALNCVREFHGCQARTLVLLPKWQRGGRVSTLNAGLSAATGEIVMNADGDTSFDNNMIDEIVACFDDPDMPAVGGALRVRNLHAGLLTRMQGIEYMISMQGGKIGAFRRDFLRQIGGWDTHTAEDLDLTLRIKHYLKRHPGLKIGFAPRAIGHTDAPPGSGHAGQTASALGWRPAFSLSAQTQAVADTPHTGMENLPVHPRLRGGAKRGVAAAGHGLQLVAGLQLSGPVCDGPDALSLSGLPVSHSGQFPGVPARHIRATQGRSRALALVVPLPGLHPADALVVCRGTA</sequence>
<dbReference type="Proteomes" id="UP001239426">
    <property type="component" value="Chromosome"/>
</dbReference>
<gene>
    <name evidence="6" type="ORF">QLQ87_11900</name>
</gene>
<reference evidence="6" key="1">
    <citation type="submission" date="2023-05" db="EMBL/GenBank/DDBJ databases">
        <title>Aeromonas salmonicida 57, complete genome.</title>
        <authorList>
            <person name="Shao L."/>
        </authorList>
    </citation>
    <scope>NUCLEOTIDE SEQUENCE</scope>
    <source>
        <strain evidence="6">57</strain>
    </source>
</reference>
<keyword evidence="2" id="KW-0328">Glycosyltransferase</keyword>
<dbReference type="AlphaFoldDB" id="A0AAX3VNU6"/>
<evidence type="ECO:0000256" key="1">
    <source>
        <dbReference type="ARBA" id="ARBA00006739"/>
    </source>
</evidence>
<evidence type="ECO:0000256" key="3">
    <source>
        <dbReference type="ARBA" id="ARBA00022679"/>
    </source>
</evidence>
<dbReference type="PANTHER" id="PTHR43630">
    <property type="entry name" value="POLY-BETA-1,6-N-ACETYL-D-GLUCOSAMINE SYNTHASE"/>
    <property type="match status" value="1"/>
</dbReference>
<evidence type="ECO:0000313" key="6">
    <source>
        <dbReference type="EMBL" id="WHF34922.1"/>
    </source>
</evidence>
<dbReference type="Pfam" id="PF00535">
    <property type="entry name" value="Glycos_transf_2"/>
    <property type="match status" value="1"/>
</dbReference>
<keyword evidence="4" id="KW-0472">Membrane</keyword>
<dbReference type="InterPro" id="IPR001173">
    <property type="entry name" value="Glyco_trans_2-like"/>
</dbReference>
<dbReference type="EMBL" id="CP124841">
    <property type="protein sequence ID" value="WHF34922.1"/>
    <property type="molecule type" value="Genomic_DNA"/>
</dbReference>
<keyword evidence="4" id="KW-1133">Transmembrane helix</keyword>
<evidence type="ECO:0000259" key="5">
    <source>
        <dbReference type="Pfam" id="PF00535"/>
    </source>
</evidence>
<evidence type="ECO:0000256" key="2">
    <source>
        <dbReference type="ARBA" id="ARBA00022676"/>
    </source>
</evidence>
<proteinExistence type="inferred from homology"/>
<feature type="domain" description="Glycosyltransferase 2-like" evidence="5">
    <location>
        <begin position="72"/>
        <end position="213"/>
    </location>
</feature>
<evidence type="ECO:0000256" key="4">
    <source>
        <dbReference type="SAM" id="Phobius"/>
    </source>
</evidence>